<organism evidence="2">
    <name type="scientific">Fusarium oxysporum f. sp. pisi HDV247</name>
    <dbReference type="NCBI Taxonomy" id="1080344"/>
    <lineage>
        <taxon>Eukaryota</taxon>
        <taxon>Fungi</taxon>
        <taxon>Dikarya</taxon>
        <taxon>Ascomycota</taxon>
        <taxon>Pezizomycotina</taxon>
        <taxon>Sordariomycetes</taxon>
        <taxon>Hypocreomycetidae</taxon>
        <taxon>Hypocreales</taxon>
        <taxon>Nectriaceae</taxon>
        <taxon>Fusarium</taxon>
        <taxon>Fusarium oxysporum species complex</taxon>
    </lineage>
</organism>
<dbReference type="EMBL" id="JH651046">
    <property type="protein sequence ID" value="EXA30548.1"/>
    <property type="molecule type" value="Genomic_DNA"/>
</dbReference>
<proteinExistence type="predicted"/>
<reference evidence="2" key="2">
    <citation type="submission" date="2012-05" db="EMBL/GenBank/DDBJ databases">
        <title>Annotation of the Genome Sequence of Fusarium oxysporum HDV247.</title>
        <authorList>
            <consortium name="The Broad Institute Genomics Platform"/>
            <person name="Ma L.-J."/>
            <person name="Corby-Kistler H."/>
            <person name="Broz K."/>
            <person name="Gale L.R."/>
            <person name="Jonkers W."/>
            <person name="O'Donnell K."/>
            <person name="Ploetz R."/>
            <person name="Steinberg C."/>
            <person name="Schwartz D.C."/>
            <person name="VanEtten H."/>
            <person name="Zhou S."/>
            <person name="Young S.K."/>
            <person name="Zeng Q."/>
            <person name="Gargeya S."/>
            <person name="Fitzgerald M."/>
            <person name="Abouelleil A."/>
            <person name="Alvarado L."/>
            <person name="Chapman S.B."/>
            <person name="Gainer-Dewar J."/>
            <person name="Goldberg J."/>
            <person name="Griggs A."/>
            <person name="Gujja S."/>
            <person name="Hansen M."/>
            <person name="Howarth C."/>
            <person name="Imamovic A."/>
            <person name="Ireland A."/>
            <person name="Larimer J."/>
            <person name="McCowan C."/>
            <person name="Murphy C."/>
            <person name="Pearson M."/>
            <person name="Poon T.W."/>
            <person name="Priest M."/>
            <person name="Roberts A."/>
            <person name="Saif S."/>
            <person name="Shea T."/>
            <person name="Sykes S."/>
            <person name="Wortman J."/>
            <person name="Nusbaum C."/>
            <person name="Birren B."/>
        </authorList>
    </citation>
    <scope>NUCLEOTIDE SEQUENCE</scope>
    <source>
        <strain evidence="2">HDV247</strain>
    </source>
</reference>
<feature type="region of interest" description="Disordered" evidence="1">
    <location>
        <begin position="40"/>
        <end position="64"/>
    </location>
</feature>
<sequence length="105" mass="11454">MRAVRSIRGQVVTSLETTVLVQHEVWVVRLEARVVCCYGPGNDSDGNAEEKNGERNADPDGDEDGILERLRISHEAGYFDGGLALGRLRLGEVSILSFPVLGCLE</sequence>
<reference evidence="2" key="1">
    <citation type="submission" date="2011-10" db="EMBL/GenBank/DDBJ databases">
        <title>The Genome Sequence of Fusarium oxysporum HDV247.</title>
        <authorList>
            <consortium name="The Broad Institute Genome Sequencing Platform"/>
            <person name="Ma L.-J."/>
            <person name="Gale L.R."/>
            <person name="Schwartz D.C."/>
            <person name="Zhou S."/>
            <person name="Corby-Kistler H."/>
            <person name="Young S.K."/>
            <person name="Zeng Q."/>
            <person name="Gargeya S."/>
            <person name="Fitzgerald M."/>
            <person name="Haas B."/>
            <person name="Abouelleil A."/>
            <person name="Alvarado L."/>
            <person name="Arachchi H.M."/>
            <person name="Berlin A."/>
            <person name="Brown A."/>
            <person name="Chapman S.B."/>
            <person name="Chen Z."/>
            <person name="Dunbar C."/>
            <person name="Freedman E."/>
            <person name="Gearin G."/>
            <person name="Goldberg J."/>
            <person name="Griggs A."/>
            <person name="Gujja S."/>
            <person name="Heiman D."/>
            <person name="Howarth C."/>
            <person name="Larson L."/>
            <person name="Lui A."/>
            <person name="MacDonald P.J.P."/>
            <person name="Montmayeur A."/>
            <person name="Murphy C."/>
            <person name="Neiman D."/>
            <person name="Pearson M."/>
            <person name="Priest M."/>
            <person name="Roberts A."/>
            <person name="Saif S."/>
            <person name="Shea T."/>
            <person name="Shenoy N."/>
            <person name="Sisk P."/>
            <person name="Stolte C."/>
            <person name="Sykes S."/>
            <person name="Wortman J."/>
            <person name="Nusbaum C."/>
            <person name="Birren B."/>
        </authorList>
    </citation>
    <scope>NUCLEOTIDE SEQUENCE [LARGE SCALE GENOMIC DNA]</scope>
    <source>
        <strain evidence="2">HDV247</strain>
    </source>
</reference>
<dbReference type="AlphaFoldDB" id="W9NCQ4"/>
<gene>
    <name evidence="2" type="ORF">FOVG_18077</name>
</gene>
<dbReference type="HOGENOM" id="CLU_2236700_0_0_1"/>
<dbReference type="Proteomes" id="UP000030751">
    <property type="component" value="Unassembled WGS sequence"/>
</dbReference>
<feature type="compositionally biased region" description="Basic and acidic residues" evidence="1">
    <location>
        <begin position="48"/>
        <end position="58"/>
    </location>
</feature>
<name>W9NCQ4_FUSOX</name>
<evidence type="ECO:0000313" key="2">
    <source>
        <dbReference type="EMBL" id="EXA30548.1"/>
    </source>
</evidence>
<accession>W9NCQ4</accession>
<protein>
    <submittedName>
        <fullName evidence="2">Uncharacterized protein</fullName>
    </submittedName>
</protein>
<evidence type="ECO:0000256" key="1">
    <source>
        <dbReference type="SAM" id="MobiDB-lite"/>
    </source>
</evidence>